<dbReference type="AlphaFoldDB" id="A0A381QJG5"/>
<sequence length="22" mass="1969">MKCSPLGVAGPKVGGVARAGGG</sequence>
<reference evidence="1" key="1">
    <citation type="submission" date="2018-05" db="EMBL/GenBank/DDBJ databases">
        <authorList>
            <person name="Lanie J.A."/>
            <person name="Ng W.-L."/>
            <person name="Kazmierczak K.M."/>
            <person name="Andrzejewski T.M."/>
            <person name="Davidsen T.M."/>
            <person name="Wayne K.J."/>
            <person name="Tettelin H."/>
            <person name="Glass J.I."/>
            <person name="Rusch D."/>
            <person name="Podicherti R."/>
            <person name="Tsui H.-C.T."/>
            <person name="Winkler M.E."/>
        </authorList>
    </citation>
    <scope>NUCLEOTIDE SEQUENCE</scope>
</reference>
<name>A0A381QJG5_9ZZZZ</name>
<accession>A0A381QJG5</accession>
<proteinExistence type="predicted"/>
<dbReference type="EMBL" id="UINC01001372">
    <property type="protein sequence ID" value="SUZ79044.1"/>
    <property type="molecule type" value="Genomic_DNA"/>
</dbReference>
<evidence type="ECO:0000313" key="1">
    <source>
        <dbReference type="EMBL" id="SUZ79044.1"/>
    </source>
</evidence>
<protein>
    <submittedName>
        <fullName evidence="1">Uncharacterized protein</fullName>
    </submittedName>
</protein>
<gene>
    <name evidence="1" type="ORF">METZ01_LOCUS31898</name>
</gene>
<organism evidence="1">
    <name type="scientific">marine metagenome</name>
    <dbReference type="NCBI Taxonomy" id="408172"/>
    <lineage>
        <taxon>unclassified sequences</taxon>
        <taxon>metagenomes</taxon>
        <taxon>ecological metagenomes</taxon>
    </lineage>
</organism>